<evidence type="ECO:0000256" key="3">
    <source>
        <dbReference type="ARBA" id="ARBA00022723"/>
    </source>
</evidence>
<gene>
    <name evidence="6" type="ORF">ACFOMD_10530</name>
</gene>
<dbReference type="PANTHER" id="PTHR32308">
    <property type="entry name" value="LYASE BETA SUBUNIT, PUTATIVE (AFU_ORTHOLOGUE AFUA_4G13030)-RELATED"/>
    <property type="match status" value="1"/>
</dbReference>
<dbReference type="InterPro" id="IPR011206">
    <property type="entry name" value="Citrate_lyase_beta/mcl1/mcl2"/>
</dbReference>
<proteinExistence type="inferred from homology"/>
<name>A0ABV7XA52_9SPHN</name>
<comment type="similarity">
    <text evidence="2">Belongs to the HpcH/HpaI aldolase family.</text>
</comment>
<dbReference type="SUPFAM" id="SSF51621">
    <property type="entry name" value="Phosphoenolpyruvate/pyruvate domain"/>
    <property type="match status" value="1"/>
</dbReference>
<dbReference type="GO" id="GO:0016829">
    <property type="term" value="F:lyase activity"/>
    <property type="evidence" value="ECO:0007669"/>
    <property type="project" value="UniProtKB-KW"/>
</dbReference>
<dbReference type="Pfam" id="PF03328">
    <property type="entry name" value="HpcH_HpaI"/>
    <property type="match status" value="1"/>
</dbReference>
<dbReference type="PIRSF" id="PIRSF015582">
    <property type="entry name" value="Cit_lyase_B"/>
    <property type="match status" value="1"/>
</dbReference>
<keyword evidence="7" id="KW-1185">Reference proteome</keyword>
<evidence type="ECO:0000313" key="7">
    <source>
        <dbReference type="Proteomes" id="UP001595615"/>
    </source>
</evidence>
<evidence type="ECO:0000259" key="5">
    <source>
        <dbReference type="Pfam" id="PF03328"/>
    </source>
</evidence>
<dbReference type="Proteomes" id="UP001595615">
    <property type="component" value="Unassembled WGS sequence"/>
</dbReference>
<comment type="cofactor">
    <cofactor evidence="1">
        <name>Mg(2+)</name>
        <dbReference type="ChEBI" id="CHEBI:18420"/>
    </cofactor>
</comment>
<evidence type="ECO:0000313" key="6">
    <source>
        <dbReference type="EMBL" id="MFC3713010.1"/>
    </source>
</evidence>
<organism evidence="6 7">
    <name type="scientific">Sphingoaurantiacus capsulatus</name>
    <dbReference type="NCBI Taxonomy" id="1771310"/>
    <lineage>
        <taxon>Bacteria</taxon>
        <taxon>Pseudomonadati</taxon>
        <taxon>Pseudomonadota</taxon>
        <taxon>Alphaproteobacteria</taxon>
        <taxon>Sphingomonadales</taxon>
        <taxon>Sphingosinicellaceae</taxon>
        <taxon>Sphingoaurantiacus</taxon>
    </lineage>
</organism>
<dbReference type="PANTHER" id="PTHR32308:SF10">
    <property type="entry name" value="CITRATE LYASE SUBUNIT BETA"/>
    <property type="match status" value="1"/>
</dbReference>
<comment type="caution">
    <text evidence="6">The sequence shown here is derived from an EMBL/GenBank/DDBJ whole genome shotgun (WGS) entry which is preliminary data.</text>
</comment>
<evidence type="ECO:0000256" key="4">
    <source>
        <dbReference type="ARBA" id="ARBA00022842"/>
    </source>
</evidence>
<sequence>MTLPDRPRRSVLYMPASNPRALEKARSLGCDAVILDLEDAVAPDAKEAARAAAVAAVREGGFGRRELAIRVNGFGTPWMADDFAAAVAARPNAIVVPKVDSEAQAVEAVRLAYGIPVWAMIESPKSLIAVERIAAVEGVTALIAGMADFAKDLRAKPGRDRLELMYALQRMLVAARAAGIVALDGIHADIPDLDALDIACKQGAAMGFDGKTLVHPNQIEAANRAYSPDPAAIAEAEGLIAAFEAGQAEGKGVTTYNGRMVEVLHVAEARRLLAFAEATRG</sequence>
<evidence type="ECO:0000256" key="1">
    <source>
        <dbReference type="ARBA" id="ARBA00001946"/>
    </source>
</evidence>
<keyword evidence="6" id="KW-0456">Lyase</keyword>
<dbReference type="EMBL" id="JBHRXV010000009">
    <property type="protein sequence ID" value="MFC3713010.1"/>
    <property type="molecule type" value="Genomic_DNA"/>
</dbReference>
<dbReference type="Gene3D" id="3.20.20.60">
    <property type="entry name" value="Phosphoenolpyruvate-binding domains"/>
    <property type="match status" value="1"/>
</dbReference>
<evidence type="ECO:0000256" key="2">
    <source>
        <dbReference type="ARBA" id="ARBA00005568"/>
    </source>
</evidence>
<dbReference type="InterPro" id="IPR015813">
    <property type="entry name" value="Pyrv/PenolPyrv_kinase-like_dom"/>
</dbReference>
<keyword evidence="4" id="KW-0460">Magnesium</keyword>
<reference evidence="7" key="1">
    <citation type="journal article" date="2019" name="Int. J. Syst. Evol. Microbiol.">
        <title>The Global Catalogue of Microorganisms (GCM) 10K type strain sequencing project: providing services to taxonomists for standard genome sequencing and annotation.</title>
        <authorList>
            <consortium name="The Broad Institute Genomics Platform"/>
            <consortium name="The Broad Institute Genome Sequencing Center for Infectious Disease"/>
            <person name="Wu L."/>
            <person name="Ma J."/>
        </authorList>
    </citation>
    <scope>NUCLEOTIDE SEQUENCE [LARGE SCALE GENOMIC DNA]</scope>
    <source>
        <strain evidence="7">KCTC 42644</strain>
    </source>
</reference>
<accession>A0ABV7XA52</accession>
<dbReference type="RefSeq" id="WP_380861000.1">
    <property type="nucleotide sequence ID" value="NZ_JBHRXV010000009.1"/>
</dbReference>
<protein>
    <submittedName>
        <fullName evidence="6">HpcH/HpaI aldolase/citrate lyase family protein</fullName>
    </submittedName>
</protein>
<dbReference type="InterPro" id="IPR005000">
    <property type="entry name" value="Aldolase/citrate-lyase_domain"/>
</dbReference>
<keyword evidence="3" id="KW-0479">Metal-binding</keyword>
<feature type="domain" description="HpcH/HpaI aldolase/citrate lyase" evidence="5">
    <location>
        <begin position="9"/>
        <end position="216"/>
    </location>
</feature>
<dbReference type="InterPro" id="IPR040442">
    <property type="entry name" value="Pyrv_kinase-like_dom_sf"/>
</dbReference>